<dbReference type="SUPFAM" id="SSF50978">
    <property type="entry name" value="WD40 repeat-like"/>
    <property type="match status" value="2"/>
</dbReference>
<keyword evidence="5" id="KW-1185">Reference proteome</keyword>
<name>A0ABP0ISI7_9DINO</name>
<evidence type="ECO:0000313" key="5">
    <source>
        <dbReference type="Proteomes" id="UP001642464"/>
    </source>
</evidence>
<dbReference type="Gene3D" id="2.130.10.10">
    <property type="entry name" value="YVTN repeat-like/Quinoprotein amine dehydrogenase"/>
    <property type="match status" value="2"/>
</dbReference>
<feature type="coiled-coil region" evidence="2">
    <location>
        <begin position="972"/>
        <end position="1111"/>
    </location>
</feature>
<sequence length="1309" mass="147439">MIELQHLFGLRGDLSNNLVYLDENTVLYPCGHVLVICNLETKTQRFIFGSERSGGITSVACSANKRLIAVAERGECPQVTIYDANSLKKRKVLVCSDMQSTHLVNVSFSSDSKQMIVQGAAPDWMLTIWAWEKAKCVLSTKTSNLQGNAIVCADFCPWDATCLCVYGDGLLRFYRIVEGALKSMPFSFKREIQQYMCHAWLSDEQMVVATDTGELLLFESFEFRGALGFLKDEDEDLEMLPIYSLCAYDKGFVCGGAHGSVRVFEQSDDPHEFFRHTKTFRVEDAETNVTSLALSPSEDFLASSLSNNQVYVLGLSNTDILKSDEMSFELLTVPVHGPFESPSADARGQGQITASSGAYSDDWAAGVCKAQITGLDVCMRKPFVATCGVDRSVRVWNYMEKTVVLMRTFPEMPVSLSFHPSGLYLLVGFSDKLRLMNLLMDDIRTFKEFPIKSCKECAFSNGGQYFAAANGNIVQIFQTYTFECLTTLRGHAGKVHGIHWTEDDRTLLSTGADGVMFKWSVKDGRKESEFVCKGTHLTGVSSCDVDAVVSLCTGKPDSKLKEVQTTNGAVTCEAVGPQGMGFEALAVSRSGRVVFASLFDAGHAGVSNGSTSKDKDKGASSASQTVRNTVATTVMLTLPLSTNIVKVEDAAGDNANGAQNGTDESKEDVGFNALSMGDKLQPTACQLEYDAMRRVTAHAGRVTRICTSHDDQFLFTCGEDGTLAIYAFSEDTESGGVGASRKNRDKEPPMAFAEEILVTKSDLEEKTALMQELKNKVDELTLHNEYQLRLKDMNYNERIKEVTGKFTDELSQDKKKYNKLKSEKVAMETSFKDRLEKLEQQHDDQLENIERSYQDKIDAEVQRFDSLAREREQVAVRWDEENQMLVESHEKFVNEVTEDFESKLARELKDREELETKKDELIKMFEDKKQEIEEDADTEIEELKEKYVNKLSVEREATLRLKGENGIMKKKFSALQNDIEEQKDRIKQLTEREMDFYERIKGLEKDIHGHKKEIKEREETIQDKEKRIYDLKKKNQELEKFKFVLDYKIKELKRQIEPRETEIADMRQQIQEMDLELEQYQKSNAALDLMIGELRLKIDGMQKEINEQTKLLQDGKVAADQCRVDLAETVKALNDHTTLKQKVVHMYKKYVQFSSAKATGAKANGSESDAASAAAGKDAPTSSVQKEYNRQREYLEKSVDSLKRKLHKDMKVHQSDKMRLLRESVDLTNEINLLRRELHSVNKSHAASIRAQAQHSPGLASIASEDSFALPDNQAEHTTEASREIDLQRQQIQALTQQINQIEHGLGLK</sequence>
<dbReference type="Proteomes" id="UP001642464">
    <property type="component" value="Unassembled WGS sequence"/>
</dbReference>
<dbReference type="InterPro" id="IPR001680">
    <property type="entry name" value="WD40_rpt"/>
</dbReference>
<feature type="coiled-coil region" evidence="2">
    <location>
        <begin position="897"/>
        <end position="946"/>
    </location>
</feature>
<proteinExistence type="predicted"/>
<dbReference type="InterPro" id="IPR015943">
    <property type="entry name" value="WD40/YVTN_repeat-like_dom_sf"/>
</dbReference>
<dbReference type="PANTHER" id="PTHR32215:SF0">
    <property type="entry name" value="CILIA- AND FLAGELLA-ASSOCIATED PROTEIN 57"/>
    <property type="match status" value="1"/>
</dbReference>
<feature type="coiled-coil region" evidence="2">
    <location>
        <begin position="1278"/>
        <end position="1305"/>
    </location>
</feature>
<dbReference type="SMART" id="SM00320">
    <property type="entry name" value="WD40"/>
    <property type="match status" value="7"/>
</dbReference>
<organism evidence="4 5">
    <name type="scientific">Durusdinium trenchii</name>
    <dbReference type="NCBI Taxonomy" id="1381693"/>
    <lineage>
        <taxon>Eukaryota</taxon>
        <taxon>Sar</taxon>
        <taxon>Alveolata</taxon>
        <taxon>Dinophyceae</taxon>
        <taxon>Suessiales</taxon>
        <taxon>Symbiodiniaceae</taxon>
        <taxon>Durusdinium</taxon>
    </lineage>
</organism>
<keyword evidence="4" id="KW-0966">Cell projection</keyword>
<keyword evidence="4" id="KW-0282">Flagellum</keyword>
<evidence type="ECO:0000256" key="1">
    <source>
        <dbReference type="PROSITE-ProRule" id="PRU00221"/>
    </source>
</evidence>
<dbReference type="InterPro" id="IPR036322">
    <property type="entry name" value="WD40_repeat_dom_sf"/>
</dbReference>
<gene>
    <name evidence="4" type="ORF">SCF082_LOCUS8151</name>
</gene>
<feature type="compositionally biased region" description="Low complexity" evidence="3">
    <location>
        <begin position="1169"/>
        <end position="1179"/>
    </location>
</feature>
<dbReference type="PROSITE" id="PS50082">
    <property type="entry name" value="WD_REPEATS_2"/>
    <property type="match status" value="1"/>
</dbReference>
<dbReference type="PROSITE" id="PS50294">
    <property type="entry name" value="WD_REPEATS_REGION"/>
    <property type="match status" value="1"/>
</dbReference>
<dbReference type="Pfam" id="PF00400">
    <property type="entry name" value="WD40"/>
    <property type="match status" value="3"/>
</dbReference>
<feature type="repeat" description="WD" evidence="1">
    <location>
        <begin position="488"/>
        <end position="529"/>
    </location>
</feature>
<protein>
    <submittedName>
        <fullName evidence="4">Cilia- and flagella-associated protein 57 (WD repeat-containing protein 65)</fullName>
    </submittedName>
</protein>
<dbReference type="Gene3D" id="1.10.287.1490">
    <property type="match status" value="1"/>
</dbReference>
<evidence type="ECO:0000313" key="4">
    <source>
        <dbReference type="EMBL" id="CAK9004373.1"/>
    </source>
</evidence>
<dbReference type="EMBL" id="CAXAMM010004653">
    <property type="protein sequence ID" value="CAK9004373.1"/>
    <property type="molecule type" value="Genomic_DNA"/>
</dbReference>
<accession>A0ABP0ISI7</accession>
<dbReference type="InterPro" id="IPR052993">
    <property type="entry name" value="CFA-57"/>
</dbReference>
<keyword evidence="1" id="KW-0853">WD repeat</keyword>
<evidence type="ECO:0000256" key="2">
    <source>
        <dbReference type="SAM" id="Coils"/>
    </source>
</evidence>
<comment type="caution">
    <text evidence="4">The sequence shown here is derived from an EMBL/GenBank/DDBJ whole genome shotgun (WGS) entry which is preliminary data.</text>
</comment>
<reference evidence="4 5" key="1">
    <citation type="submission" date="2024-02" db="EMBL/GenBank/DDBJ databases">
        <authorList>
            <person name="Chen Y."/>
            <person name="Shah S."/>
            <person name="Dougan E. K."/>
            <person name="Thang M."/>
            <person name="Chan C."/>
        </authorList>
    </citation>
    <scope>NUCLEOTIDE SEQUENCE [LARGE SCALE GENOMIC DNA]</scope>
</reference>
<feature type="coiled-coil region" evidence="2">
    <location>
        <begin position="828"/>
        <end position="855"/>
    </location>
</feature>
<dbReference type="SUPFAM" id="SSF82171">
    <property type="entry name" value="DPP6 N-terminal domain-like"/>
    <property type="match status" value="1"/>
</dbReference>
<dbReference type="PANTHER" id="PTHR32215">
    <property type="entry name" value="CILIA- AND FLAGELLA-ASSOCIATED PROTEIN 57"/>
    <property type="match status" value="1"/>
</dbReference>
<keyword evidence="4" id="KW-0969">Cilium</keyword>
<feature type="region of interest" description="Disordered" evidence="3">
    <location>
        <begin position="1169"/>
        <end position="1192"/>
    </location>
</feature>
<evidence type="ECO:0000256" key="3">
    <source>
        <dbReference type="SAM" id="MobiDB-lite"/>
    </source>
</evidence>
<keyword evidence="2" id="KW-0175">Coiled coil</keyword>